<reference evidence="1" key="1">
    <citation type="submission" date="2020-03" db="EMBL/GenBank/DDBJ databases">
        <title>The deep terrestrial virosphere.</title>
        <authorList>
            <person name="Holmfeldt K."/>
            <person name="Nilsson E."/>
            <person name="Simone D."/>
            <person name="Lopez-Fernandez M."/>
            <person name="Wu X."/>
            <person name="de Brujin I."/>
            <person name="Lundin D."/>
            <person name="Andersson A."/>
            <person name="Bertilsson S."/>
            <person name="Dopson M."/>
        </authorList>
    </citation>
    <scope>NUCLEOTIDE SEQUENCE</scope>
    <source>
        <strain evidence="1">MM415B02086</strain>
    </source>
</reference>
<gene>
    <name evidence="1" type="ORF">MM415B02086_0002</name>
</gene>
<name>A0A6M3KYY2_9ZZZZ</name>
<accession>A0A6M3KYY2</accession>
<proteinExistence type="predicted"/>
<organism evidence="1">
    <name type="scientific">viral metagenome</name>
    <dbReference type="NCBI Taxonomy" id="1070528"/>
    <lineage>
        <taxon>unclassified sequences</taxon>
        <taxon>metagenomes</taxon>
        <taxon>organismal metagenomes</taxon>
    </lineage>
</organism>
<dbReference type="AlphaFoldDB" id="A0A6M3KYY2"/>
<protein>
    <submittedName>
        <fullName evidence="1">Uncharacterized protein</fullName>
    </submittedName>
</protein>
<evidence type="ECO:0000313" key="1">
    <source>
        <dbReference type="EMBL" id="QJA86378.1"/>
    </source>
</evidence>
<dbReference type="EMBL" id="MT142632">
    <property type="protein sequence ID" value="QJA86378.1"/>
    <property type="molecule type" value="Genomic_DNA"/>
</dbReference>
<sequence>MFKNTRLPTRQELSTIIGYIAQPKYYKVAHVHNQEKGLYRSCWAGHPISKGQYQGLCYTQGRVTIAPKYTRGLFIYTDLEFALSHAAGTADILIEPPCTVLEVIPLSPVREDAMESFSSITMYTKTRYTDSLYVLGEYQPAPIEEWVDITADCLSGYYNGMFALQYKGYEFAQFGLGDCLVVDGYKVKKGERDCSDNFNIFKAYKRETQ</sequence>